<feature type="transmembrane region" description="Helical" evidence="2">
    <location>
        <begin position="331"/>
        <end position="359"/>
    </location>
</feature>
<comment type="caution">
    <text evidence="3">The sequence shown here is derived from an EMBL/GenBank/DDBJ whole genome shotgun (WGS) entry which is preliminary data.</text>
</comment>
<feature type="transmembrane region" description="Helical" evidence="2">
    <location>
        <begin position="174"/>
        <end position="195"/>
    </location>
</feature>
<evidence type="ECO:0000313" key="4">
    <source>
        <dbReference type="Proteomes" id="UP000738359"/>
    </source>
</evidence>
<sequence>MASSTSSPHIDADTTHQLSTHTDRPTDPTLGSLETRTGVRGAGTGTGTGTGSGGSHPGTRRSTVSHHSVHIVLPEEDDDEEEEDHSESRSISSRSSYSTCSSSAGSAHVCSRKSEDGDDDDGHVGGGVSPSARQLFWTYVGLTPVLLSILALFAGLLQLLPAAENGIVLHWDRFGVGMVGWFIAFGFRTPIFALFSKIFHLDDLLCEWCTLLSAAALEETLRLVLITLLEIRQDFGALYWMGLGRATTPGTGLAATGAQDQNGATKALGPTQIDSVNNNSNSNTNSNNGNNNDGDDNVEDLVPTPVARHLLGIDRPWWSLMGRTSSMMVHIGLGCWLGHAGAALLLPAALVHGALYVIWGIFLPDQWSVPATSYGTFMAAMAIFLIGLALYGQIV</sequence>
<organism evidence="3 4">
    <name type="scientific">Mortierella alpina</name>
    <name type="common">Oleaginous fungus</name>
    <name type="synonym">Mortierella renispora</name>
    <dbReference type="NCBI Taxonomy" id="64518"/>
    <lineage>
        <taxon>Eukaryota</taxon>
        <taxon>Fungi</taxon>
        <taxon>Fungi incertae sedis</taxon>
        <taxon>Mucoromycota</taxon>
        <taxon>Mortierellomycotina</taxon>
        <taxon>Mortierellomycetes</taxon>
        <taxon>Mortierellales</taxon>
        <taxon>Mortierellaceae</taxon>
        <taxon>Mortierella</taxon>
    </lineage>
</organism>
<dbReference type="AlphaFoldDB" id="A0A9P6J5F5"/>
<feature type="transmembrane region" description="Helical" evidence="2">
    <location>
        <begin position="136"/>
        <end position="162"/>
    </location>
</feature>
<keyword evidence="4" id="KW-1185">Reference proteome</keyword>
<keyword evidence="2" id="KW-0472">Membrane</keyword>
<evidence type="ECO:0000313" key="3">
    <source>
        <dbReference type="EMBL" id="KAF9963198.1"/>
    </source>
</evidence>
<proteinExistence type="predicted"/>
<feature type="transmembrane region" description="Helical" evidence="2">
    <location>
        <begin position="371"/>
        <end position="391"/>
    </location>
</feature>
<protein>
    <submittedName>
        <fullName evidence="3">Uncharacterized protein</fullName>
    </submittedName>
</protein>
<feature type="region of interest" description="Disordered" evidence="1">
    <location>
        <begin position="264"/>
        <end position="299"/>
    </location>
</feature>
<feature type="compositionally biased region" description="Gly residues" evidence="1">
    <location>
        <begin position="40"/>
        <end position="56"/>
    </location>
</feature>
<feature type="region of interest" description="Disordered" evidence="1">
    <location>
        <begin position="1"/>
        <end position="125"/>
    </location>
</feature>
<evidence type="ECO:0000256" key="2">
    <source>
        <dbReference type="SAM" id="Phobius"/>
    </source>
</evidence>
<name>A0A9P6J5F5_MORAP</name>
<feature type="compositionally biased region" description="Low complexity" evidence="1">
    <location>
        <begin position="89"/>
        <end position="106"/>
    </location>
</feature>
<feature type="compositionally biased region" description="Acidic residues" evidence="1">
    <location>
        <begin position="74"/>
        <end position="85"/>
    </location>
</feature>
<dbReference type="EMBL" id="JAAAHY010000489">
    <property type="protein sequence ID" value="KAF9963198.1"/>
    <property type="molecule type" value="Genomic_DNA"/>
</dbReference>
<keyword evidence="2" id="KW-1133">Transmembrane helix</keyword>
<gene>
    <name evidence="3" type="ORF">BGZ70_007566</name>
</gene>
<dbReference type="Proteomes" id="UP000738359">
    <property type="component" value="Unassembled WGS sequence"/>
</dbReference>
<dbReference type="OrthoDB" id="2418522at2759"/>
<accession>A0A9P6J5F5</accession>
<feature type="compositionally biased region" description="Low complexity" evidence="1">
    <location>
        <begin position="274"/>
        <end position="292"/>
    </location>
</feature>
<evidence type="ECO:0000256" key="1">
    <source>
        <dbReference type="SAM" id="MobiDB-lite"/>
    </source>
</evidence>
<reference evidence="3" key="1">
    <citation type="journal article" date="2020" name="Fungal Divers.">
        <title>Resolving the Mortierellaceae phylogeny through synthesis of multi-gene phylogenetics and phylogenomics.</title>
        <authorList>
            <person name="Vandepol N."/>
            <person name="Liber J."/>
            <person name="Desiro A."/>
            <person name="Na H."/>
            <person name="Kennedy M."/>
            <person name="Barry K."/>
            <person name="Grigoriev I.V."/>
            <person name="Miller A.N."/>
            <person name="O'Donnell K."/>
            <person name="Stajich J.E."/>
            <person name="Bonito G."/>
        </authorList>
    </citation>
    <scope>NUCLEOTIDE SEQUENCE</scope>
    <source>
        <strain evidence="3">CK1249</strain>
    </source>
</reference>
<keyword evidence="2" id="KW-0812">Transmembrane</keyword>